<reference evidence="3" key="1">
    <citation type="submission" date="2017-02" db="UniProtKB">
        <authorList>
            <consortium name="WormBaseParasite"/>
        </authorList>
    </citation>
    <scope>IDENTIFICATION</scope>
</reference>
<name>A0A0R3S3K5_9BILA</name>
<keyword evidence="1" id="KW-0812">Transmembrane</keyword>
<dbReference type="AlphaFoldDB" id="A0A0R3S3K5"/>
<feature type="transmembrane region" description="Helical" evidence="1">
    <location>
        <begin position="6"/>
        <end position="31"/>
    </location>
</feature>
<keyword evidence="2" id="KW-1185">Reference proteome</keyword>
<organism evidence="2 3">
    <name type="scientific">Elaeophora elaphi</name>
    <dbReference type="NCBI Taxonomy" id="1147741"/>
    <lineage>
        <taxon>Eukaryota</taxon>
        <taxon>Metazoa</taxon>
        <taxon>Ecdysozoa</taxon>
        <taxon>Nematoda</taxon>
        <taxon>Chromadorea</taxon>
        <taxon>Rhabditida</taxon>
        <taxon>Spirurina</taxon>
        <taxon>Spiruromorpha</taxon>
        <taxon>Filarioidea</taxon>
        <taxon>Onchocercidae</taxon>
        <taxon>Elaeophora</taxon>
    </lineage>
</organism>
<protein>
    <submittedName>
        <fullName evidence="3">Cytochrome b561 domain-containing protein</fullName>
    </submittedName>
</protein>
<keyword evidence="1" id="KW-1133">Transmembrane helix</keyword>
<evidence type="ECO:0000313" key="3">
    <source>
        <dbReference type="WBParaSite" id="EEL_0000934801-mRNA-1"/>
    </source>
</evidence>
<accession>A0A0R3S3K5</accession>
<proteinExistence type="predicted"/>
<feature type="transmembrane region" description="Helical" evidence="1">
    <location>
        <begin position="80"/>
        <end position="99"/>
    </location>
</feature>
<evidence type="ECO:0000256" key="1">
    <source>
        <dbReference type="SAM" id="Phobius"/>
    </source>
</evidence>
<keyword evidence="1" id="KW-0472">Membrane</keyword>
<sequence length="133" mass="15934">MYVIGVLIIAILFAIIGLTQLRLFWFLYTGWRYKSFFLLRLHFILSLFCIVVLFTLSVIIGFMDIYVIGPFHYASLRNYFHSHVLVALCSLVPFIIGFNGSWRFYWELKNEICKPESRPEFLFPRRIANYQRY</sequence>
<dbReference type="WBParaSite" id="EEL_0000934801-mRNA-1">
    <property type="protein sequence ID" value="EEL_0000934801-mRNA-1"/>
    <property type="gene ID" value="EEL_0000934801"/>
</dbReference>
<evidence type="ECO:0000313" key="2">
    <source>
        <dbReference type="Proteomes" id="UP000050640"/>
    </source>
</evidence>
<dbReference type="Proteomes" id="UP000050640">
    <property type="component" value="Unplaced"/>
</dbReference>
<feature type="transmembrane region" description="Helical" evidence="1">
    <location>
        <begin position="43"/>
        <end position="68"/>
    </location>
</feature>